<dbReference type="InterPro" id="IPR013149">
    <property type="entry name" value="ADH-like_C"/>
</dbReference>
<dbReference type="FunFam" id="3.40.50.720:FF:000053">
    <property type="entry name" value="Quinone oxidoreductase 1"/>
    <property type="match status" value="1"/>
</dbReference>
<dbReference type="GO" id="GO:0003960">
    <property type="term" value="F:quinone reductase (NADPH) activity"/>
    <property type="evidence" value="ECO:0007669"/>
    <property type="project" value="InterPro"/>
</dbReference>
<dbReference type="SUPFAM" id="SSF51735">
    <property type="entry name" value="NAD(P)-binding Rossmann-fold domains"/>
    <property type="match status" value="1"/>
</dbReference>
<name>A0A9J6PHB1_9PROT</name>
<accession>A0A9J6PHB1</accession>
<evidence type="ECO:0000313" key="4">
    <source>
        <dbReference type="EMBL" id="MCP1337894.1"/>
    </source>
</evidence>
<reference evidence="4" key="1">
    <citation type="submission" date="2022-06" db="EMBL/GenBank/DDBJ databases">
        <title>Isolation and Genomics of Futiania mangrovii gen. nov., sp. nov., a Rare and Metabolically-versatile member in the Class Alphaproteobacteria.</title>
        <authorList>
            <person name="Liu L."/>
            <person name="Huang W.-C."/>
            <person name="Pan J."/>
            <person name="Li J."/>
            <person name="Huang Y."/>
            <person name="Du H."/>
            <person name="Liu Y."/>
            <person name="Li M."/>
        </authorList>
    </citation>
    <scope>NUCLEOTIDE SEQUENCE</scope>
    <source>
        <strain evidence="4">FT118</strain>
    </source>
</reference>
<dbReference type="EMBL" id="JAMZFT010000004">
    <property type="protein sequence ID" value="MCP1337894.1"/>
    <property type="molecule type" value="Genomic_DNA"/>
</dbReference>
<dbReference type="SMART" id="SM00829">
    <property type="entry name" value="PKS_ER"/>
    <property type="match status" value="1"/>
</dbReference>
<evidence type="ECO:0000259" key="3">
    <source>
        <dbReference type="SMART" id="SM00829"/>
    </source>
</evidence>
<dbReference type="InterPro" id="IPR047618">
    <property type="entry name" value="QOR-like"/>
</dbReference>
<organism evidence="4 5">
    <name type="scientific">Futiania mangrovi</name>
    <dbReference type="NCBI Taxonomy" id="2959716"/>
    <lineage>
        <taxon>Bacteria</taxon>
        <taxon>Pseudomonadati</taxon>
        <taxon>Pseudomonadota</taxon>
        <taxon>Alphaproteobacteria</taxon>
        <taxon>Futianiales</taxon>
        <taxon>Futianiaceae</taxon>
        <taxon>Futiania</taxon>
    </lineage>
</organism>
<dbReference type="Pfam" id="PF08240">
    <property type="entry name" value="ADH_N"/>
    <property type="match status" value="1"/>
</dbReference>
<evidence type="ECO:0000256" key="1">
    <source>
        <dbReference type="ARBA" id="ARBA00022857"/>
    </source>
</evidence>
<sequence length="325" mass="33760">MPRAVRIHETGGPEVLKLEEVDVPAPGPGEVRLRQTACGVNFTDIYTRTGLYPAQLPCIPGREGVGVIDAVGEGVSGWQAGDRVSYASVSGAYAGARVIAAHHLVRLPDGIGDVTAAAITLRGLTAHMLLHAVHPVRAGEPILVHAAAGGVGLILAQWAAALGAEVIGTVSTEEKATLARAHGSAHVIVGRDADVPRQVAEITGGRMVGVVYDAIGRETFVGSLDSLARRGHLVCYGQASGPIPPIAIQELGTRGSLTVTRPMLGDYIADPQERADMAADLFARVAGGEIRVRADHVYAFEEVARAHADLEAGRTTGSVVLTLEG</sequence>
<keyword evidence="2" id="KW-0560">Oxidoreductase</keyword>
<dbReference type="InterPro" id="IPR011032">
    <property type="entry name" value="GroES-like_sf"/>
</dbReference>
<dbReference type="Proteomes" id="UP001055804">
    <property type="component" value="Unassembled WGS sequence"/>
</dbReference>
<dbReference type="SUPFAM" id="SSF50129">
    <property type="entry name" value="GroES-like"/>
    <property type="match status" value="1"/>
</dbReference>
<dbReference type="GO" id="GO:0005829">
    <property type="term" value="C:cytosol"/>
    <property type="evidence" value="ECO:0007669"/>
    <property type="project" value="TreeGrafter"/>
</dbReference>
<protein>
    <submittedName>
        <fullName evidence="4">Quinone oxidoreductase</fullName>
    </submittedName>
</protein>
<feature type="domain" description="Enoyl reductase (ER)" evidence="3">
    <location>
        <begin position="11"/>
        <end position="321"/>
    </location>
</feature>
<evidence type="ECO:0000313" key="5">
    <source>
        <dbReference type="Proteomes" id="UP001055804"/>
    </source>
</evidence>
<dbReference type="AlphaFoldDB" id="A0A9J6PHB1"/>
<dbReference type="InterPro" id="IPR013154">
    <property type="entry name" value="ADH-like_N"/>
</dbReference>
<keyword evidence="1" id="KW-0521">NADP</keyword>
<dbReference type="InterPro" id="IPR020843">
    <property type="entry name" value="ER"/>
</dbReference>
<dbReference type="Gene3D" id="3.90.180.10">
    <property type="entry name" value="Medium-chain alcohol dehydrogenases, catalytic domain"/>
    <property type="match status" value="1"/>
</dbReference>
<dbReference type="InterPro" id="IPR036291">
    <property type="entry name" value="NAD(P)-bd_dom_sf"/>
</dbReference>
<dbReference type="GO" id="GO:0035925">
    <property type="term" value="F:mRNA 3'-UTR AU-rich region binding"/>
    <property type="evidence" value="ECO:0007669"/>
    <property type="project" value="TreeGrafter"/>
</dbReference>
<gene>
    <name evidence="4" type="ORF">NJQ99_15840</name>
</gene>
<dbReference type="Gene3D" id="3.40.50.720">
    <property type="entry name" value="NAD(P)-binding Rossmann-like Domain"/>
    <property type="match status" value="1"/>
</dbReference>
<dbReference type="PANTHER" id="PTHR48106:SF13">
    <property type="entry name" value="QUINONE OXIDOREDUCTASE-RELATED"/>
    <property type="match status" value="1"/>
</dbReference>
<comment type="caution">
    <text evidence="4">The sequence shown here is derived from an EMBL/GenBank/DDBJ whole genome shotgun (WGS) entry which is preliminary data.</text>
</comment>
<dbReference type="Pfam" id="PF00107">
    <property type="entry name" value="ADH_zinc_N"/>
    <property type="match status" value="1"/>
</dbReference>
<dbReference type="GO" id="GO:0070402">
    <property type="term" value="F:NADPH binding"/>
    <property type="evidence" value="ECO:0007669"/>
    <property type="project" value="TreeGrafter"/>
</dbReference>
<dbReference type="RefSeq" id="WP_269333854.1">
    <property type="nucleotide sequence ID" value="NZ_JAMZFT010000004.1"/>
</dbReference>
<keyword evidence="5" id="KW-1185">Reference proteome</keyword>
<evidence type="ECO:0000256" key="2">
    <source>
        <dbReference type="ARBA" id="ARBA00023002"/>
    </source>
</evidence>
<dbReference type="CDD" id="cd05286">
    <property type="entry name" value="QOR2"/>
    <property type="match status" value="1"/>
</dbReference>
<proteinExistence type="predicted"/>
<dbReference type="PANTHER" id="PTHR48106">
    <property type="entry name" value="QUINONE OXIDOREDUCTASE PIG3-RELATED"/>
    <property type="match status" value="1"/>
</dbReference>